<dbReference type="AlphaFoldDB" id="X1R241"/>
<proteinExistence type="predicted"/>
<accession>X1R241</accession>
<evidence type="ECO:0000313" key="1">
    <source>
        <dbReference type="EMBL" id="GAI61141.1"/>
    </source>
</evidence>
<comment type="caution">
    <text evidence="1">The sequence shown here is derived from an EMBL/GenBank/DDBJ whole genome shotgun (WGS) entry which is preliminary data.</text>
</comment>
<organism evidence="1">
    <name type="scientific">marine sediment metagenome</name>
    <dbReference type="NCBI Taxonomy" id="412755"/>
    <lineage>
        <taxon>unclassified sequences</taxon>
        <taxon>metagenomes</taxon>
        <taxon>ecological metagenomes</taxon>
    </lineage>
</organism>
<dbReference type="EMBL" id="BARW01001564">
    <property type="protein sequence ID" value="GAI61141.1"/>
    <property type="molecule type" value="Genomic_DNA"/>
</dbReference>
<name>X1R241_9ZZZZ</name>
<sequence length="104" mass="12318">MRLTKFDETYIRANTKYFFGQKFITKEQCDSVMSWLKGKDDKEARILVVSWMRADAVWVEEMLPVAMRRFWYVAPLVFVGLKLIKRTLLKRVKELTSSSFKGVD</sequence>
<gene>
    <name evidence="1" type="ORF">S12H4_04899</name>
</gene>
<protein>
    <submittedName>
        <fullName evidence="1">Uncharacterized protein</fullName>
    </submittedName>
</protein>
<reference evidence="1" key="1">
    <citation type="journal article" date="2014" name="Front. Microbiol.">
        <title>High frequency of phylogenetically diverse reductive dehalogenase-homologous genes in deep subseafloor sedimentary metagenomes.</title>
        <authorList>
            <person name="Kawai M."/>
            <person name="Futagami T."/>
            <person name="Toyoda A."/>
            <person name="Takaki Y."/>
            <person name="Nishi S."/>
            <person name="Hori S."/>
            <person name="Arai W."/>
            <person name="Tsubouchi T."/>
            <person name="Morono Y."/>
            <person name="Uchiyama I."/>
            <person name="Ito T."/>
            <person name="Fujiyama A."/>
            <person name="Inagaki F."/>
            <person name="Takami H."/>
        </authorList>
    </citation>
    <scope>NUCLEOTIDE SEQUENCE</scope>
    <source>
        <strain evidence="1">Expedition CK06-06</strain>
    </source>
</reference>